<comment type="caution">
    <text evidence="5">The sequence shown here is derived from an EMBL/GenBank/DDBJ whole genome shotgun (WGS) entry which is preliminary data.</text>
</comment>
<dbReference type="Gene3D" id="3.40.50.2300">
    <property type="match status" value="2"/>
</dbReference>
<evidence type="ECO:0000259" key="4">
    <source>
        <dbReference type="PROSITE" id="PS50932"/>
    </source>
</evidence>
<evidence type="ECO:0000256" key="1">
    <source>
        <dbReference type="ARBA" id="ARBA00023015"/>
    </source>
</evidence>
<dbReference type="EMBL" id="JAVDWV010000004">
    <property type="protein sequence ID" value="MDR7154269.1"/>
    <property type="molecule type" value="Genomic_DNA"/>
</dbReference>
<dbReference type="SUPFAM" id="SSF47413">
    <property type="entry name" value="lambda repressor-like DNA-binding domains"/>
    <property type="match status" value="1"/>
</dbReference>
<sequence>MKRQKASNLADLSALAGVSISTVSRALADNPLVAVATRDKIKQLAREHDFQINVAARNFRLQRTGAVGVILPLGHETEQHLTDPFFMSLIASLADALADRGYDLLLSRVIPSNDQWLKAFVESGKVDGVIIVGQSDQIDVIETVSASYAPLIVWGASIPGYSQLTVGSDNFEGGRLAAQHLLLQGRKKLTFVGNPAVPEFAARFAGFNAAIAQAGVPQGAVLPSHVTAEAAYATVRTYLKEDGAPDGIVAASDVIALNALRAIADHGLRVPEDVAVVGYDDVFIAEQTTPPLTTIRQNFVLGAQMMVDLLFRRIAGEEAASISLQPTLVLRASA</sequence>
<dbReference type="InterPro" id="IPR046335">
    <property type="entry name" value="LacI/GalR-like_sensor"/>
</dbReference>
<dbReference type="Pfam" id="PF13377">
    <property type="entry name" value="Peripla_BP_3"/>
    <property type="match status" value="1"/>
</dbReference>
<dbReference type="InterPro" id="IPR000843">
    <property type="entry name" value="HTH_LacI"/>
</dbReference>
<keyword evidence="6" id="KW-1185">Reference proteome</keyword>
<dbReference type="RefSeq" id="WP_310222433.1">
    <property type="nucleotide sequence ID" value="NZ_JAVDWV010000004.1"/>
</dbReference>
<dbReference type="Gene3D" id="1.10.260.40">
    <property type="entry name" value="lambda repressor-like DNA-binding domains"/>
    <property type="match status" value="1"/>
</dbReference>
<keyword evidence="3" id="KW-0804">Transcription</keyword>
<dbReference type="PROSITE" id="PS50932">
    <property type="entry name" value="HTH_LACI_2"/>
    <property type="match status" value="1"/>
</dbReference>
<gene>
    <name evidence="5" type="ORF">J2W40_001081</name>
</gene>
<dbReference type="CDD" id="cd01392">
    <property type="entry name" value="HTH_LacI"/>
    <property type="match status" value="1"/>
</dbReference>
<dbReference type="SMART" id="SM00354">
    <property type="entry name" value="HTH_LACI"/>
    <property type="match status" value="1"/>
</dbReference>
<evidence type="ECO:0000313" key="6">
    <source>
        <dbReference type="Proteomes" id="UP001267638"/>
    </source>
</evidence>
<evidence type="ECO:0000256" key="2">
    <source>
        <dbReference type="ARBA" id="ARBA00023125"/>
    </source>
</evidence>
<dbReference type="InterPro" id="IPR010982">
    <property type="entry name" value="Lambda_DNA-bd_dom_sf"/>
</dbReference>
<protein>
    <submittedName>
        <fullName evidence="5">DNA-binding LacI/PurR family transcriptional regulator</fullName>
    </submittedName>
</protein>
<dbReference type="GO" id="GO:0003677">
    <property type="term" value="F:DNA binding"/>
    <property type="evidence" value="ECO:0007669"/>
    <property type="project" value="UniProtKB-KW"/>
</dbReference>
<feature type="domain" description="HTH lacI-type" evidence="4">
    <location>
        <begin position="7"/>
        <end position="61"/>
    </location>
</feature>
<proteinExistence type="predicted"/>
<name>A0ABU1WYZ3_SPHXE</name>
<dbReference type="Proteomes" id="UP001267638">
    <property type="component" value="Unassembled WGS sequence"/>
</dbReference>
<organism evidence="5 6">
    <name type="scientific">Sphingobium xenophagum</name>
    <dbReference type="NCBI Taxonomy" id="121428"/>
    <lineage>
        <taxon>Bacteria</taxon>
        <taxon>Pseudomonadati</taxon>
        <taxon>Pseudomonadota</taxon>
        <taxon>Alphaproteobacteria</taxon>
        <taxon>Sphingomonadales</taxon>
        <taxon>Sphingomonadaceae</taxon>
        <taxon>Sphingobium</taxon>
    </lineage>
</organism>
<dbReference type="InterPro" id="IPR028082">
    <property type="entry name" value="Peripla_BP_I"/>
</dbReference>
<dbReference type="PANTHER" id="PTHR30146">
    <property type="entry name" value="LACI-RELATED TRANSCRIPTIONAL REPRESSOR"/>
    <property type="match status" value="1"/>
</dbReference>
<keyword evidence="1" id="KW-0805">Transcription regulation</keyword>
<evidence type="ECO:0000256" key="3">
    <source>
        <dbReference type="ARBA" id="ARBA00023163"/>
    </source>
</evidence>
<accession>A0ABU1WYZ3</accession>
<reference evidence="5 6" key="1">
    <citation type="submission" date="2023-07" db="EMBL/GenBank/DDBJ databases">
        <title>Sorghum-associated microbial communities from plants grown in Nebraska, USA.</title>
        <authorList>
            <person name="Schachtman D."/>
        </authorList>
    </citation>
    <scope>NUCLEOTIDE SEQUENCE [LARGE SCALE GENOMIC DNA]</scope>
    <source>
        <strain evidence="5 6">4256</strain>
    </source>
</reference>
<evidence type="ECO:0000313" key="5">
    <source>
        <dbReference type="EMBL" id="MDR7154269.1"/>
    </source>
</evidence>
<dbReference type="Pfam" id="PF00356">
    <property type="entry name" value="LacI"/>
    <property type="match status" value="1"/>
</dbReference>
<dbReference type="SUPFAM" id="SSF53822">
    <property type="entry name" value="Periplasmic binding protein-like I"/>
    <property type="match status" value="1"/>
</dbReference>
<dbReference type="PANTHER" id="PTHR30146:SF120">
    <property type="entry name" value="ALANINE RACEMASE"/>
    <property type="match status" value="1"/>
</dbReference>
<keyword evidence="2 5" id="KW-0238">DNA-binding</keyword>